<dbReference type="eggNOG" id="COG0071">
    <property type="taxonomic scope" value="Bacteria"/>
</dbReference>
<sequence>MELTMNDLARLDDFFPEFFRRFARTVPTSLAADMPAEIKVDVTENDKDYHVRASIPGAKKDDIRVSVDGNYVSISAEVRKEKEEKSGRSLLKETYYGSASRGFSLAHEIDDKAVVAKLEDGVLKLTLPKRDGAGSRVIAIQ</sequence>
<feature type="domain" description="SHSP" evidence="3">
    <location>
        <begin position="31"/>
        <end position="141"/>
    </location>
</feature>
<evidence type="ECO:0000259" key="3">
    <source>
        <dbReference type="PROSITE" id="PS01031"/>
    </source>
</evidence>
<reference evidence="4 5" key="1">
    <citation type="journal article" date="2007" name="J. Bacteriol.">
        <title>Whole-genome analysis of the methyl tert-butyl ether-degrading beta-proteobacterium Methylibium petroleiphilum PM1.</title>
        <authorList>
            <person name="Kane S.R."/>
            <person name="Chakicherla A.Y."/>
            <person name="Chain P.S.G."/>
            <person name="Schmidt R."/>
            <person name="Shin M.W."/>
            <person name="Legler T.C."/>
            <person name="Scow K.M."/>
            <person name="Larimer F.W."/>
            <person name="Lucas S.M."/>
            <person name="Richardson P.M."/>
            <person name="Hristova K.R."/>
        </authorList>
    </citation>
    <scope>NUCLEOTIDE SEQUENCE [LARGE SCALE GENOMIC DNA]</scope>
    <source>
        <strain evidence="5">ATCC BAA-1232 / LMG 22953 / PM1</strain>
    </source>
</reference>
<evidence type="ECO:0000313" key="5">
    <source>
        <dbReference type="Proteomes" id="UP000000366"/>
    </source>
</evidence>
<dbReference type="InterPro" id="IPR002068">
    <property type="entry name" value="A-crystallin/Hsp20_dom"/>
</dbReference>
<gene>
    <name evidence="4" type="ordered locus">Mpe_A2058</name>
</gene>
<comment type="similarity">
    <text evidence="1 2">Belongs to the small heat shock protein (HSP20) family.</text>
</comment>
<dbReference type="PROSITE" id="PS01031">
    <property type="entry name" value="SHSP"/>
    <property type="match status" value="1"/>
</dbReference>
<keyword evidence="4" id="KW-0346">Stress response</keyword>
<dbReference type="Pfam" id="PF00011">
    <property type="entry name" value="HSP20"/>
    <property type="match status" value="1"/>
</dbReference>
<name>A2SHH7_METPP</name>
<protein>
    <submittedName>
        <fullName evidence="4">Heat shock protein Hsp20</fullName>
    </submittedName>
</protein>
<dbReference type="SUPFAM" id="SSF49764">
    <property type="entry name" value="HSP20-like chaperones"/>
    <property type="match status" value="1"/>
</dbReference>
<evidence type="ECO:0000313" key="4">
    <source>
        <dbReference type="EMBL" id="ABM95016.1"/>
    </source>
</evidence>
<organism evidence="4 5">
    <name type="scientific">Methylibium petroleiphilum (strain ATCC BAA-1232 / LMG 22953 / PM1)</name>
    <dbReference type="NCBI Taxonomy" id="420662"/>
    <lineage>
        <taxon>Bacteria</taxon>
        <taxon>Pseudomonadati</taxon>
        <taxon>Pseudomonadota</taxon>
        <taxon>Betaproteobacteria</taxon>
        <taxon>Burkholderiales</taxon>
        <taxon>Sphaerotilaceae</taxon>
        <taxon>Methylibium</taxon>
    </lineage>
</organism>
<dbReference type="Proteomes" id="UP000000366">
    <property type="component" value="Chromosome"/>
</dbReference>
<dbReference type="EMBL" id="CP000555">
    <property type="protein sequence ID" value="ABM95016.1"/>
    <property type="molecule type" value="Genomic_DNA"/>
</dbReference>
<keyword evidence="5" id="KW-1185">Reference proteome</keyword>
<accession>A2SHH7</accession>
<dbReference type="Gene3D" id="2.60.40.790">
    <property type="match status" value="1"/>
</dbReference>
<dbReference type="STRING" id="420662.Mpe_A2058"/>
<dbReference type="InterPro" id="IPR031107">
    <property type="entry name" value="Small_HSP"/>
</dbReference>
<dbReference type="AlphaFoldDB" id="A2SHH7"/>
<dbReference type="CDD" id="cd06464">
    <property type="entry name" value="ACD_sHsps-like"/>
    <property type="match status" value="1"/>
</dbReference>
<dbReference type="PANTHER" id="PTHR11527">
    <property type="entry name" value="HEAT-SHOCK PROTEIN 20 FAMILY MEMBER"/>
    <property type="match status" value="1"/>
</dbReference>
<dbReference type="KEGG" id="mpt:Mpe_A2058"/>
<evidence type="ECO:0000256" key="1">
    <source>
        <dbReference type="PROSITE-ProRule" id="PRU00285"/>
    </source>
</evidence>
<evidence type="ECO:0000256" key="2">
    <source>
        <dbReference type="RuleBase" id="RU003616"/>
    </source>
</evidence>
<dbReference type="InterPro" id="IPR008978">
    <property type="entry name" value="HSP20-like_chaperone"/>
</dbReference>
<proteinExistence type="inferred from homology"/>
<dbReference type="HOGENOM" id="CLU_046737_8_5_4"/>